<organism evidence="1">
    <name type="scientific">viral metagenome</name>
    <dbReference type="NCBI Taxonomy" id="1070528"/>
    <lineage>
        <taxon>unclassified sequences</taxon>
        <taxon>metagenomes</taxon>
        <taxon>organismal metagenomes</taxon>
    </lineage>
</organism>
<proteinExistence type="predicted"/>
<protein>
    <submittedName>
        <fullName evidence="1">Uncharacterized protein</fullName>
    </submittedName>
</protein>
<dbReference type="AlphaFoldDB" id="A0A6C0CV23"/>
<dbReference type="EMBL" id="MN739491">
    <property type="protein sequence ID" value="QHT08201.1"/>
    <property type="molecule type" value="Genomic_DNA"/>
</dbReference>
<name>A0A6C0CV23_9ZZZZ</name>
<sequence length="66" mass="7722">MSKSKKDTRAIILFEFKKSLIPLPLPAVTVGAHADEFWLFILSYIYNIKENAIITKLFIFEINYKE</sequence>
<evidence type="ECO:0000313" key="1">
    <source>
        <dbReference type="EMBL" id="QHT08201.1"/>
    </source>
</evidence>
<reference evidence="1" key="1">
    <citation type="journal article" date="2020" name="Nature">
        <title>Giant virus diversity and host interactions through global metagenomics.</title>
        <authorList>
            <person name="Schulz F."/>
            <person name="Roux S."/>
            <person name="Paez-Espino D."/>
            <person name="Jungbluth S."/>
            <person name="Walsh D.A."/>
            <person name="Denef V.J."/>
            <person name="McMahon K.D."/>
            <person name="Konstantinidis K.T."/>
            <person name="Eloe-Fadrosh E.A."/>
            <person name="Kyrpides N.C."/>
            <person name="Woyke T."/>
        </authorList>
    </citation>
    <scope>NUCLEOTIDE SEQUENCE</scope>
    <source>
        <strain evidence="1">GVMAG-M-3300022752-39</strain>
    </source>
</reference>
<accession>A0A6C0CV23</accession>